<dbReference type="NCBIfam" id="TIGR04219">
    <property type="entry name" value="OMP_w_GlyGly"/>
    <property type="match status" value="1"/>
</dbReference>
<feature type="chain" id="PRO_5015118311" description="TIGR04219 family outer membrane beta-barrel protein" evidence="1">
    <location>
        <begin position="22"/>
        <end position="217"/>
    </location>
</feature>
<dbReference type="InterPro" id="IPR026387">
    <property type="entry name" value="OMP_w_GlyGly"/>
</dbReference>
<dbReference type="AlphaFoldDB" id="A0A2P7R801"/>
<dbReference type="RefSeq" id="WP_106728929.1">
    <property type="nucleotide sequence ID" value="NZ_PXYG01000002.1"/>
</dbReference>
<protein>
    <recommendedName>
        <fullName evidence="4">TIGR04219 family outer membrane beta-barrel protein</fullName>
    </recommendedName>
</protein>
<name>A0A2P7R801_9GAMM</name>
<keyword evidence="3" id="KW-1185">Reference proteome</keyword>
<dbReference type="Proteomes" id="UP000240243">
    <property type="component" value="Unassembled WGS sequence"/>
</dbReference>
<gene>
    <name evidence="2" type="ORF">C7H85_06645</name>
</gene>
<feature type="signal peptide" evidence="1">
    <location>
        <begin position="1"/>
        <end position="21"/>
    </location>
</feature>
<reference evidence="2 3" key="1">
    <citation type="submission" date="2018-03" db="EMBL/GenBank/DDBJ databases">
        <title>The draft genome of Zobellella sp. 59N8.</title>
        <authorList>
            <person name="Liu L."/>
            <person name="Li L."/>
            <person name="Zhang X."/>
            <person name="Liang L."/>
            <person name="Wang T."/>
        </authorList>
    </citation>
    <scope>NUCLEOTIDE SEQUENCE [LARGE SCALE GENOMIC DNA]</scope>
    <source>
        <strain evidence="2 3">59N8</strain>
    </source>
</reference>
<evidence type="ECO:0000313" key="2">
    <source>
        <dbReference type="EMBL" id="PSJ46312.1"/>
    </source>
</evidence>
<evidence type="ECO:0000313" key="3">
    <source>
        <dbReference type="Proteomes" id="UP000240243"/>
    </source>
</evidence>
<dbReference type="OrthoDB" id="6708408at2"/>
<keyword evidence="1" id="KW-0732">Signal</keyword>
<comment type="caution">
    <text evidence="2">The sequence shown here is derived from an EMBL/GenBank/DDBJ whole genome shotgun (WGS) entry which is preliminary data.</text>
</comment>
<evidence type="ECO:0000256" key="1">
    <source>
        <dbReference type="SAM" id="SignalP"/>
    </source>
</evidence>
<accession>A0A2P7R801</accession>
<evidence type="ECO:0008006" key="4">
    <source>
        <dbReference type="Google" id="ProtNLM"/>
    </source>
</evidence>
<sequence length="217" mass="23674">MNKNLLLSSVSLLLAATPALADDWGITAGADYWNTDTHGRVHGQGASQPGHYDDNHRLTGHLRLEHSIPLLPNVALEVADLGSSGRFFDNDLDTVDTTFYYQVFDNGLFGIDLGANLRHYDGDINGRGYDGTKLMAYAAADAQVVGSGLSFFGDVRAADWDDDSSYDYRLGARYALSGLPVNLRAGWRESVLDLHRLDGVRVDQTIDGFFAGAEVQF</sequence>
<dbReference type="EMBL" id="PXYG01000002">
    <property type="protein sequence ID" value="PSJ46312.1"/>
    <property type="molecule type" value="Genomic_DNA"/>
</dbReference>
<proteinExistence type="predicted"/>
<organism evidence="2 3">
    <name type="scientific">Zobellella endophytica</name>
    <dbReference type="NCBI Taxonomy" id="2116700"/>
    <lineage>
        <taxon>Bacteria</taxon>
        <taxon>Pseudomonadati</taxon>
        <taxon>Pseudomonadota</taxon>
        <taxon>Gammaproteobacteria</taxon>
        <taxon>Aeromonadales</taxon>
        <taxon>Aeromonadaceae</taxon>
        <taxon>Zobellella</taxon>
    </lineage>
</organism>